<evidence type="ECO:0000313" key="2">
    <source>
        <dbReference type="EMBL" id="KKR14366.1"/>
    </source>
</evidence>
<accession>A0A0G0NNI2</accession>
<name>A0A0G0NNI2_9BACT</name>
<dbReference type="AlphaFoldDB" id="A0A0G0NNI2"/>
<dbReference type="Proteomes" id="UP000034048">
    <property type="component" value="Unassembled WGS sequence"/>
</dbReference>
<organism evidence="2 3">
    <name type="scientific">Candidatus Falkowbacteria bacterium GW2011_GWA2_39_24</name>
    <dbReference type="NCBI Taxonomy" id="1618634"/>
    <lineage>
        <taxon>Bacteria</taxon>
        <taxon>Candidatus Falkowiibacteriota</taxon>
    </lineage>
</organism>
<sequence>MIYQFISCYNQHKKQGISVIEILIVVFIIGAALASLITIANLSLVGAVQAKRTVQAESLARGMIESSRNFRDGTSWNINGLGGVVIGVPYHFEKSEDSQWQLSPDADNILGFSSQLIFSDVFRDTSDNIVEQGGIKDPDSKKATVTVSWQEKGRSHQVSLFAYFTNWQ</sequence>
<comment type="caution">
    <text evidence="2">The sequence shown here is derived from an EMBL/GenBank/DDBJ whole genome shotgun (WGS) entry which is preliminary data.</text>
</comment>
<dbReference type="EMBL" id="LBWS01000030">
    <property type="protein sequence ID" value="KKR14366.1"/>
    <property type="molecule type" value="Genomic_DNA"/>
</dbReference>
<reference evidence="2 3" key="1">
    <citation type="journal article" date="2015" name="Nature">
        <title>rRNA introns, odd ribosomes, and small enigmatic genomes across a large radiation of phyla.</title>
        <authorList>
            <person name="Brown C.T."/>
            <person name="Hug L.A."/>
            <person name="Thomas B.C."/>
            <person name="Sharon I."/>
            <person name="Castelle C.J."/>
            <person name="Singh A."/>
            <person name="Wilkins M.J."/>
            <person name="Williams K.H."/>
            <person name="Banfield J.F."/>
        </authorList>
    </citation>
    <scope>NUCLEOTIDE SEQUENCE [LARGE SCALE GENOMIC DNA]</scope>
</reference>
<feature type="transmembrane region" description="Helical" evidence="1">
    <location>
        <begin position="20"/>
        <end position="44"/>
    </location>
</feature>
<evidence type="ECO:0000313" key="3">
    <source>
        <dbReference type="Proteomes" id="UP000034048"/>
    </source>
</evidence>
<proteinExistence type="predicted"/>
<protein>
    <submittedName>
        <fullName evidence="2">Uncharacterized protein</fullName>
    </submittedName>
</protein>
<gene>
    <name evidence="2" type="ORF">UT42_C0030G0003</name>
</gene>
<keyword evidence="1" id="KW-0472">Membrane</keyword>
<keyword evidence="1" id="KW-1133">Transmembrane helix</keyword>
<evidence type="ECO:0000256" key="1">
    <source>
        <dbReference type="SAM" id="Phobius"/>
    </source>
</evidence>
<keyword evidence="1" id="KW-0812">Transmembrane</keyword>